<feature type="compositionally biased region" description="Basic and acidic residues" evidence="1">
    <location>
        <begin position="48"/>
        <end position="77"/>
    </location>
</feature>
<dbReference type="AlphaFoldDB" id="A0A285P6C3"/>
<name>A0A285P6C3_NATPI</name>
<sequence>MSETHSRDDRTHHTRNNQPARNSQPIRNSRQPVRNNRLGHTQSIRPARVRETDGCDHGGRQGGDHGGRQTDAGTEVR</sequence>
<gene>
    <name evidence="2" type="ORF">SAMN06269185_2843</name>
</gene>
<accession>A0A285P6C3</accession>
<evidence type="ECO:0000313" key="2">
    <source>
        <dbReference type="EMBL" id="SNZ16998.1"/>
    </source>
</evidence>
<feature type="compositionally biased region" description="Basic and acidic residues" evidence="1">
    <location>
        <begin position="1"/>
        <end position="11"/>
    </location>
</feature>
<evidence type="ECO:0000313" key="3">
    <source>
        <dbReference type="Proteomes" id="UP000219453"/>
    </source>
</evidence>
<evidence type="ECO:0000256" key="1">
    <source>
        <dbReference type="SAM" id="MobiDB-lite"/>
    </source>
</evidence>
<protein>
    <submittedName>
        <fullName evidence="2">Uncharacterized protein</fullName>
    </submittedName>
</protein>
<dbReference type="EMBL" id="OBEJ01000004">
    <property type="protein sequence ID" value="SNZ16998.1"/>
    <property type="molecule type" value="Genomic_DNA"/>
</dbReference>
<dbReference type="Proteomes" id="UP000219453">
    <property type="component" value="Unassembled WGS sequence"/>
</dbReference>
<reference evidence="3" key="1">
    <citation type="submission" date="2017-09" db="EMBL/GenBank/DDBJ databases">
        <authorList>
            <person name="Varghese N."/>
            <person name="Submissions S."/>
        </authorList>
    </citation>
    <scope>NUCLEOTIDE SEQUENCE [LARGE SCALE GENOMIC DNA]</scope>
    <source>
        <strain evidence="3">DSM 27208</strain>
    </source>
</reference>
<organism evidence="2 3">
    <name type="scientific">Natronoarchaeum philippinense</name>
    <dbReference type="NCBI Taxonomy" id="558529"/>
    <lineage>
        <taxon>Archaea</taxon>
        <taxon>Methanobacteriati</taxon>
        <taxon>Methanobacteriota</taxon>
        <taxon>Stenosarchaea group</taxon>
        <taxon>Halobacteria</taxon>
        <taxon>Halobacteriales</taxon>
        <taxon>Natronoarchaeaceae</taxon>
    </lineage>
</organism>
<proteinExistence type="predicted"/>
<feature type="region of interest" description="Disordered" evidence="1">
    <location>
        <begin position="1"/>
        <end position="77"/>
    </location>
</feature>
<keyword evidence="3" id="KW-1185">Reference proteome</keyword>
<feature type="compositionally biased region" description="Polar residues" evidence="1">
    <location>
        <begin position="16"/>
        <end position="44"/>
    </location>
</feature>